<dbReference type="InterPro" id="IPR014729">
    <property type="entry name" value="Rossmann-like_a/b/a_fold"/>
</dbReference>
<dbReference type="GO" id="GO:0003824">
    <property type="term" value="F:catalytic activity"/>
    <property type="evidence" value="ECO:0007669"/>
    <property type="project" value="InterPro"/>
</dbReference>
<dbReference type="SUPFAM" id="SSF52402">
    <property type="entry name" value="Adenine nucleotide alpha hydrolases-like"/>
    <property type="match status" value="1"/>
</dbReference>
<dbReference type="EMBL" id="BK014638">
    <property type="protein sequence ID" value="DAD65207.1"/>
    <property type="molecule type" value="Genomic_DNA"/>
</dbReference>
<proteinExistence type="predicted"/>
<dbReference type="InterPro" id="IPR002500">
    <property type="entry name" value="PAPS_reduct_dom"/>
</dbReference>
<name>A0A8S5L636_9CAUD</name>
<feature type="domain" description="Phosphoadenosine phosphosulphate reductase" evidence="1">
    <location>
        <begin position="27"/>
        <end position="171"/>
    </location>
</feature>
<evidence type="ECO:0000313" key="2">
    <source>
        <dbReference type="EMBL" id="DAD65207.1"/>
    </source>
</evidence>
<evidence type="ECO:0000259" key="1">
    <source>
        <dbReference type="Pfam" id="PF01507"/>
    </source>
</evidence>
<sequence length="234" mass="27580">MSLLLDTLKAIKTLSEKTDRVLLFHSGAGKDSIALLELLSPHFKQVVCVYMYAVKDLNHINKYIKWAENRYKNAKFIQTPHYSYYNNKKYGVFGAEQIPYAEYNLSKITDKIIEQTGIEWVVYGFKQSDSLNRRLMLRGYENEITNEKTKKVYPLSKWKNKDVINFIKKKRLIEPLKYGNTGNTRSQGTDFTNISFLLWCRQNEPNDLKKVIAEYPDVERILFEYDYAEQNKTK</sequence>
<accession>A0A8S5L636</accession>
<organism evidence="2">
    <name type="scientific">Siphoviridae sp. ctD4R19</name>
    <dbReference type="NCBI Taxonomy" id="2823568"/>
    <lineage>
        <taxon>Viruses</taxon>
        <taxon>Duplodnaviria</taxon>
        <taxon>Heunggongvirae</taxon>
        <taxon>Uroviricota</taxon>
        <taxon>Caudoviricetes</taxon>
    </lineage>
</organism>
<dbReference type="Gene3D" id="3.40.50.620">
    <property type="entry name" value="HUPs"/>
    <property type="match status" value="1"/>
</dbReference>
<dbReference type="Pfam" id="PF01507">
    <property type="entry name" value="PAPS_reduct"/>
    <property type="match status" value="1"/>
</dbReference>
<protein>
    <submittedName>
        <fullName evidence="2">Phosphoadenosine-phosphosulfate reductase</fullName>
    </submittedName>
</protein>
<reference evidence="2" key="1">
    <citation type="journal article" date="2021" name="Proc. Natl. Acad. Sci. U.S.A.">
        <title>A Catalog of Tens of Thousands of Viruses from Human Metagenomes Reveals Hidden Associations with Chronic Diseases.</title>
        <authorList>
            <person name="Tisza M.J."/>
            <person name="Buck C.B."/>
        </authorList>
    </citation>
    <scope>NUCLEOTIDE SEQUENCE</scope>
    <source>
        <strain evidence="2">CtD4R19</strain>
    </source>
</reference>